<dbReference type="InterPro" id="IPR029058">
    <property type="entry name" value="AB_hydrolase_fold"/>
</dbReference>
<dbReference type="PANTHER" id="PTHR11487">
    <property type="entry name" value="THIOESTERASE"/>
    <property type="match status" value="1"/>
</dbReference>
<dbReference type="RefSeq" id="WP_152773133.1">
    <property type="nucleotide sequence ID" value="NZ_VJZC01000154.1"/>
</dbReference>
<sequence length="254" mass="27811">MWAEDVDSEAWIRRFHDGPDGRGRLVCLPFAGGAASYFHPFSALLAPDVEVLAVQYPGRQDRRSEPVLTDLEAIADHVFTALRPWAGEPLAFFGHSMGAVVAYEVVRRIEREGLPAPVALFVSGRRAPSLRRADKPVHELDDRGVVAELLALGGTAPGVLADEEMLPLILPALRGDYQAITEYRCREQGAVLDVPVTALVGDSDPRVDVDEAKAWQAHTTADFRLEVFPGGHFYLNDRVAEVAALVRDRIAPRG</sequence>
<comment type="similarity">
    <text evidence="1">Belongs to the thioesterase family.</text>
</comment>
<dbReference type="SUPFAM" id="SSF53474">
    <property type="entry name" value="alpha/beta-Hydrolases"/>
    <property type="match status" value="1"/>
</dbReference>
<dbReference type="InterPro" id="IPR020802">
    <property type="entry name" value="TesA-like"/>
</dbReference>
<dbReference type="GO" id="GO:0016787">
    <property type="term" value="F:hydrolase activity"/>
    <property type="evidence" value="ECO:0007669"/>
    <property type="project" value="UniProtKB-KW"/>
</dbReference>
<dbReference type="AlphaFoldDB" id="A0A5N8XJM2"/>
<keyword evidence="5" id="KW-1185">Reference proteome</keyword>
<evidence type="ECO:0000313" key="5">
    <source>
        <dbReference type="Proteomes" id="UP000400924"/>
    </source>
</evidence>
<dbReference type="InterPro" id="IPR001031">
    <property type="entry name" value="Thioesterase"/>
</dbReference>
<organism evidence="4 5">
    <name type="scientific">Streptomyces spongiae</name>
    <dbReference type="NCBI Taxonomy" id="565072"/>
    <lineage>
        <taxon>Bacteria</taxon>
        <taxon>Bacillati</taxon>
        <taxon>Actinomycetota</taxon>
        <taxon>Actinomycetes</taxon>
        <taxon>Kitasatosporales</taxon>
        <taxon>Streptomycetaceae</taxon>
        <taxon>Streptomyces</taxon>
    </lineage>
</organism>
<dbReference type="Gene3D" id="3.40.50.1820">
    <property type="entry name" value="alpha/beta hydrolase"/>
    <property type="match status" value="1"/>
</dbReference>
<gene>
    <name evidence="4" type="ORF">FNH08_21580</name>
</gene>
<dbReference type="PANTHER" id="PTHR11487:SF0">
    <property type="entry name" value="S-ACYL FATTY ACID SYNTHASE THIOESTERASE, MEDIUM CHAIN"/>
    <property type="match status" value="1"/>
</dbReference>
<dbReference type="GO" id="GO:0008610">
    <property type="term" value="P:lipid biosynthetic process"/>
    <property type="evidence" value="ECO:0007669"/>
    <property type="project" value="TreeGrafter"/>
</dbReference>
<name>A0A5N8XJM2_9ACTN</name>
<dbReference type="InterPro" id="IPR012223">
    <property type="entry name" value="TEII"/>
</dbReference>
<protein>
    <submittedName>
        <fullName evidence="4">Thioesterase</fullName>
    </submittedName>
</protein>
<comment type="caution">
    <text evidence="4">The sequence shown here is derived from an EMBL/GenBank/DDBJ whole genome shotgun (WGS) entry which is preliminary data.</text>
</comment>
<evidence type="ECO:0000256" key="1">
    <source>
        <dbReference type="ARBA" id="ARBA00007169"/>
    </source>
</evidence>
<dbReference type="EMBL" id="VJZC01000154">
    <property type="protein sequence ID" value="MPY59660.1"/>
    <property type="molecule type" value="Genomic_DNA"/>
</dbReference>
<dbReference type="Pfam" id="PF00975">
    <property type="entry name" value="Thioesterase"/>
    <property type="match status" value="1"/>
</dbReference>
<accession>A0A5N8XJM2</accession>
<dbReference type="Proteomes" id="UP000400924">
    <property type="component" value="Unassembled WGS sequence"/>
</dbReference>
<proteinExistence type="inferred from homology"/>
<keyword evidence="2" id="KW-0378">Hydrolase</keyword>
<reference evidence="4 5" key="1">
    <citation type="submission" date="2019-07" db="EMBL/GenBank/DDBJ databases">
        <title>New species of Amycolatopsis and Streptomyces.</title>
        <authorList>
            <person name="Duangmal K."/>
            <person name="Teo W.F.A."/>
            <person name="Lipun K."/>
        </authorList>
    </citation>
    <scope>NUCLEOTIDE SEQUENCE [LARGE SCALE GENOMIC DNA]</scope>
    <source>
        <strain evidence="4 5">NBRC 106415</strain>
    </source>
</reference>
<feature type="domain" description="Thioesterase TesA-like" evidence="3">
    <location>
        <begin position="26"/>
        <end position="250"/>
    </location>
</feature>
<dbReference type="OrthoDB" id="8480037at2"/>
<evidence type="ECO:0000259" key="3">
    <source>
        <dbReference type="SMART" id="SM00824"/>
    </source>
</evidence>
<dbReference type="SMART" id="SM00824">
    <property type="entry name" value="PKS_TE"/>
    <property type="match status" value="1"/>
</dbReference>
<evidence type="ECO:0000313" key="4">
    <source>
        <dbReference type="EMBL" id="MPY59660.1"/>
    </source>
</evidence>
<evidence type="ECO:0000256" key="2">
    <source>
        <dbReference type="ARBA" id="ARBA00022801"/>
    </source>
</evidence>